<evidence type="ECO:0000256" key="6">
    <source>
        <dbReference type="ARBA" id="ARBA00023136"/>
    </source>
</evidence>
<dbReference type="Proteomes" id="UP000811282">
    <property type="component" value="Unassembled WGS sequence"/>
</dbReference>
<keyword evidence="5 7" id="KW-1133">Transmembrane helix</keyword>
<feature type="transmembrane region" description="Helical" evidence="7">
    <location>
        <begin position="152"/>
        <end position="174"/>
    </location>
</feature>
<accession>A0ABS5YCV9</accession>
<dbReference type="PROSITE" id="PS50850">
    <property type="entry name" value="MFS"/>
    <property type="match status" value="1"/>
</dbReference>
<evidence type="ECO:0000256" key="1">
    <source>
        <dbReference type="ARBA" id="ARBA00004651"/>
    </source>
</evidence>
<reference evidence="9 10" key="1">
    <citation type="journal article" date="2021" name="Genome Biol. Evol.">
        <title>The evolution of interdependence in a four-way mealybug symbiosis.</title>
        <authorList>
            <person name="Garber A.I."/>
            <person name="Kupper M."/>
            <person name="Laetsch D.R."/>
            <person name="Weldon S.R."/>
            <person name="Ladinsky M.S."/>
            <person name="Bjorkman P.J."/>
            <person name="McCutcheon J.P."/>
        </authorList>
    </citation>
    <scope>NUCLEOTIDE SEQUENCE [LARGE SCALE GENOMIC DNA]</scope>
    <source>
        <strain evidence="9">SOD</strain>
    </source>
</reference>
<feature type="transmembrane region" description="Helical" evidence="7">
    <location>
        <begin position="66"/>
        <end position="86"/>
    </location>
</feature>
<keyword evidence="10" id="KW-1185">Reference proteome</keyword>
<dbReference type="Gene3D" id="1.20.1250.20">
    <property type="entry name" value="MFS general substrate transporter like domains"/>
    <property type="match status" value="1"/>
</dbReference>
<feature type="domain" description="Major facilitator superfamily (MFS) profile" evidence="8">
    <location>
        <begin position="1"/>
        <end position="350"/>
    </location>
</feature>
<feature type="transmembrane region" description="Helical" evidence="7">
    <location>
        <begin position="217"/>
        <end position="236"/>
    </location>
</feature>
<feature type="transmembrane region" description="Helical" evidence="7">
    <location>
        <begin position="92"/>
        <end position="113"/>
    </location>
</feature>
<feature type="transmembrane region" description="Helical" evidence="7">
    <location>
        <begin position="30"/>
        <end position="54"/>
    </location>
</feature>
<dbReference type="SUPFAM" id="SSF103473">
    <property type="entry name" value="MFS general substrate transporter"/>
    <property type="match status" value="1"/>
</dbReference>
<dbReference type="Gene3D" id="1.20.1720.10">
    <property type="entry name" value="Multidrug resistance protein D"/>
    <property type="match status" value="1"/>
</dbReference>
<dbReference type="EMBL" id="JAFJYC010000001">
    <property type="protein sequence ID" value="MBT9432802.1"/>
    <property type="molecule type" value="Genomic_DNA"/>
</dbReference>
<evidence type="ECO:0000256" key="3">
    <source>
        <dbReference type="ARBA" id="ARBA00022475"/>
    </source>
</evidence>
<gene>
    <name evidence="9" type="ORF">JZM24_12870</name>
</gene>
<keyword evidence="6 7" id="KW-0472">Membrane</keyword>
<dbReference type="PANTHER" id="PTHR42718:SF46">
    <property type="entry name" value="BLR6921 PROTEIN"/>
    <property type="match status" value="1"/>
</dbReference>
<keyword evidence="2" id="KW-0813">Transport</keyword>
<evidence type="ECO:0000256" key="7">
    <source>
        <dbReference type="SAM" id="Phobius"/>
    </source>
</evidence>
<feature type="transmembrane region" description="Helical" evidence="7">
    <location>
        <begin position="287"/>
        <end position="304"/>
    </location>
</feature>
<feature type="transmembrane region" description="Helical" evidence="7">
    <location>
        <begin position="256"/>
        <end position="275"/>
    </location>
</feature>
<protein>
    <submittedName>
        <fullName evidence="9">MFS transporter</fullName>
    </submittedName>
</protein>
<name>A0ABS5YCV9_9GAMM</name>
<keyword evidence="3" id="KW-1003">Cell membrane</keyword>
<evidence type="ECO:0000256" key="5">
    <source>
        <dbReference type="ARBA" id="ARBA00022989"/>
    </source>
</evidence>
<proteinExistence type="predicted"/>
<keyword evidence="4 7" id="KW-0812">Transmembrane</keyword>
<evidence type="ECO:0000256" key="2">
    <source>
        <dbReference type="ARBA" id="ARBA00022448"/>
    </source>
</evidence>
<evidence type="ECO:0000256" key="4">
    <source>
        <dbReference type="ARBA" id="ARBA00022692"/>
    </source>
</evidence>
<feature type="transmembrane region" description="Helical" evidence="7">
    <location>
        <begin position="186"/>
        <end position="205"/>
    </location>
</feature>
<dbReference type="InterPro" id="IPR020846">
    <property type="entry name" value="MFS_dom"/>
</dbReference>
<evidence type="ECO:0000313" key="10">
    <source>
        <dbReference type="Proteomes" id="UP000811282"/>
    </source>
</evidence>
<dbReference type="PANTHER" id="PTHR42718">
    <property type="entry name" value="MAJOR FACILITATOR SUPERFAMILY MULTIDRUG TRANSPORTER MFSC"/>
    <property type="match status" value="1"/>
</dbReference>
<dbReference type="InterPro" id="IPR036259">
    <property type="entry name" value="MFS_trans_sf"/>
</dbReference>
<dbReference type="Pfam" id="PF07690">
    <property type="entry name" value="MFS_1"/>
    <property type="match status" value="1"/>
</dbReference>
<comment type="caution">
    <text evidence="9">The sequence shown here is derived from an EMBL/GenBank/DDBJ whole genome shotgun (WGS) entry which is preliminary data.</text>
</comment>
<comment type="subcellular location">
    <subcellularLocation>
        <location evidence="1">Cell membrane</location>
        <topology evidence="1">Multi-pass membrane protein</topology>
    </subcellularLocation>
</comment>
<evidence type="ECO:0000259" key="8">
    <source>
        <dbReference type="PROSITE" id="PS50850"/>
    </source>
</evidence>
<dbReference type="InterPro" id="IPR011701">
    <property type="entry name" value="MFS"/>
</dbReference>
<organism evidence="9 10">
    <name type="scientific">Candidatus Sodalis endolongispinus</name>
    <dbReference type="NCBI Taxonomy" id="2812662"/>
    <lineage>
        <taxon>Bacteria</taxon>
        <taxon>Pseudomonadati</taxon>
        <taxon>Pseudomonadota</taxon>
        <taxon>Gammaproteobacteria</taxon>
        <taxon>Enterobacterales</taxon>
        <taxon>Bruguierivoracaceae</taxon>
        <taxon>Sodalis</taxon>
    </lineage>
</organism>
<feature type="transmembrane region" description="Helical" evidence="7">
    <location>
        <begin position="122"/>
        <end position="140"/>
    </location>
</feature>
<sequence length="350" mass="37893">MALLVAGAFFMEYLDGTVIATALPQMARDFGVAAVDLNIGMSAYLITLAVLIPVSGWTADRYGARNVFSLALLIFTLSSLLCGLTHNVGEFIAMRVLQGIGGAMMVPVGRLAVLRNTPKSQLIVAIATLTWPALVAPILGPPLGGFITSYASWRWIFFINIPLGIVAIIIAWLIIPNSRESHPQPFDKMGFVSMGLATLCLVTALELCSQLPVNWPAVWLLLAVGLAALLIALRHLRRARHPMVRLDALRIHTFRITMGGGTLFRITVSTVPFLLPLLFQVGFGMDPFHAGILVLAVFAGNLAMKPATTPLMRRFGFRPILLVTAVGLIDLLRLPADAGDRVARKTPVRK</sequence>
<evidence type="ECO:0000313" key="9">
    <source>
        <dbReference type="EMBL" id="MBT9432802.1"/>
    </source>
</evidence>